<evidence type="ECO:0000313" key="5">
    <source>
        <dbReference type="Proteomes" id="UP000184076"/>
    </source>
</evidence>
<dbReference type="Gene3D" id="3.40.50.1400">
    <property type="match status" value="2"/>
</dbReference>
<evidence type="ECO:0000256" key="1">
    <source>
        <dbReference type="PIRSR" id="PIRSR033579-1"/>
    </source>
</evidence>
<reference evidence="5" key="1">
    <citation type="submission" date="2016-11" db="EMBL/GenBank/DDBJ databases">
        <authorList>
            <person name="Varghese N."/>
            <person name="Submissions S."/>
        </authorList>
    </citation>
    <scope>NUCLEOTIDE SEQUENCE [LARGE SCALE GENOMIC DNA]</scope>
    <source>
        <strain evidence="5">DSM 9756</strain>
    </source>
</reference>
<feature type="transmembrane region" description="Helical" evidence="3">
    <location>
        <begin position="6"/>
        <end position="24"/>
    </location>
</feature>
<keyword evidence="3" id="KW-1133">Transmembrane helix</keyword>
<gene>
    <name evidence="4" type="ORF">SAMN02745206_02875</name>
</gene>
<dbReference type="GO" id="GO:0016852">
    <property type="term" value="F:sirohydrochlorin cobaltochelatase activity"/>
    <property type="evidence" value="ECO:0007669"/>
    <property type="project" value="InterPro"/>
</dbReference>
<name>A0A1M5FG28_9BACT</name>
<dbReference type="AlphaFoldDB" id="A0A1M5FG28"/>
<dbReference type="GO" id="GO:0019251">
    <property type="term" value="P:anaerobic cobalamin biosynthetic process"/>
    <property type="evidence" value="ECO:0007669"/>
    <property type="project" value="InterPro"/>
</dbReference>
<keyword evidence="2" id="KW-0479">Metal-binding</keyword>
<protein>
    <submittedName>
        <fullName evidence="4">Anaerobic cobaltochelatase</fullName>
    </submittedName>
</protein>
<proteinExistence type="predicted"/>
<evidence type="ECO:0000256" key="3">
    <source>
        <dbReference type="SAM" id="Phobius"/>
    </source>
</evidence>
<evidence type="ECO:0000313" key="4">
    <source>
        <dbReference type="EMBL" id="SHF90112.1"/>
    </source>
</evidence>
<dbReference type="CDD" id="cd03413">
    <property type="entry name" value="CbiK_C"/>
    <property type="match status" value="1"/>
</dbReference>
<keyword evidence="5" id="KW-1185">Reference proteome</keyword>
<evidence type="ECO:0000256" key="2">
    <source>
        <dbReference type="PIRSR" id="PIRSR033579-3"/>
    </source>
</evidence>
<keyword evidence="3" id="KW-0472">Membrane</keyword>
<dbReference type="EMBL" id="FQVB01000031">
    <property type="protein sequence ID" value="SHF90112.1"/>
    <property type="molecule type" value="Genomic_DNA"/>
</dbReference>
<accession>A0A1M5FG28</accession>
<feature type="binding site" evidence="2">
    <location>
        <position position="183"/>
    </location>
    <ligand>
        <name>Co(2+)</name>
        <dbReference type="ChEBI" id="CHEBI:48828"/>
    </ligand>
</feature>
<dbReference type="GO" id="GO:0046872">
    <property type="term" value="F:metal ion binding"/>
    <property type="evidence" value="ECO:0007669"/>
    <property type="project" value="UniProtKB-KW"/>
</dbReference>
<dbReference type="InterPro" id="IPR010388">
    <property type="entry name" value="Anaerobic_Co-chelatase"/>
</dbReference>
<dbReference type="SUPFAM" id="SSF53800">
    <property type="entry name" value="Chelatase"/>
    <property type="match status" value="1"/>
</dbReference>
<feature type="binding site" evidence="2">
    <location>
        <position position="246"/>
    </location>
    <ligand>
        <name>Co(2+)</name>
        <dbReference type="ChEBI" id="CHEBI:48828"/>
    </ligand>
</feature>
<dbReference type="RefSeq" id="WP_073040654.1">
    <property type="nucleotide sequence ID" value="NZ_FQVB01000031.1"/>
</dbReference>
<dbReference type="Pfam" id="PF06180">
    <property type="entry name" value="CbiK"/>
    <property type="match status" value="1"/>
</dbReference>
<keyword evidence="2" id="KW-0170">Cobalt</keyword>
<dbReference type="Proteomes" id="UP000184076">
    <property type="component" value="Unassembled WGS sequence"/>
</dbReference>
<feature type="active site" description="Proton acceptor" evidence="1">
    <location>
        <position position="183"/>
    </location>
</feature>
<dbReference type="OrthoDB" id="9770331at2"/>
<feature type="binding site" evidence="2">
    <location>
        <position position="214"/>
    </location>
    <ligand>
        <name>Co(2+)</name>
        <dbReference type="ChEBI" id="CHEBI:48828"/>
    </ligand>
</feature>
<keyword evidence="3" id="KW-0812">Transmembrane</keyword>
<dbReference type="PIRSF" id="PIRSF033579">
    <property type="entry name" value="Anaer_Co_chel"/>
    <property type="match status" value="1"/>
</dbReference>
<organism evidence="4 5">
    <name type="scientific">Desulfacinum infernum DSM 9756</name>
    <dbReference type="NCBI Taxonomy" id="1121391"/>
    <lineage>
        <taxon>Bacteria</taxon>
        <taxon>Pseudomonadati</taxon>
        <taxon>Thermodesulfobacteriota</taxon>
        <taxon>Syntrophobacteria</taxon>
        <taxon>Syntrophobacterales</taxon>
        <taxon>Syntrophobacteraceae</taxon>
        <taxon>Desulfacinum</taxon>
    </lineage>
</organism>
<dbReference type="STRING" id="1121391.SAMN02745206_02875"/>
<dbReference type="CDD" id="cd03412">
    <property type="entry name" value="CbiK_N"/>
    <property type="match status" value="1"/>
</dbReference>
<sequence>MVRKSFGWLVVGAVVCLMLGGLHVRESRAMHGRERPEKKAILMVAFGTSVPQAQKAFEAIDQRVREAFPGVEVRWAYTSAIIRKKLASQGTVIDSPETALARLMDDGVTQVAVCSLHTIPGAEFHELLTNARLFARMAGGFHRVSVARPLLSSHDDMTRVVRAMLAHLPSERRPQDAVIFMGHGSQHHPADAIYTAMDALFQKADPNAFLATVEGYPSLDEVISTLKAKKITKAYLVPFMLVAGDHVRNDMAGDAPDSWKSLLQAQGIEAVPVLRGTAEIPEVVDVWLDHLRGAFAGNEE</sequence>